<dbReference type="Pfam" id="PF10395">
    <property type="entry name" value="Utp8_b_propeller"/>
    <property type="match status" value="1"/>
</dbReference>
<feature type="non-terminal residue" evidence="3">
    <location>
        <position position="944"/>
    </location>
</feature>
<dbReference type="Proteomes" id="UP000462212">
    <property type="component" value="Unassembled WGS sequence"/>
</dbReference>
<protein>
    <recommendedName>
        <fullName evidence="2">Utp8 beta-propeller domain-containing protein</fullName>
    </recommendedName>
</protein>
<dbReference type="EMBL" id="QGMJ01000487">
    <property type="protein sequence ID" value="TVY35803.1"/>
    <property type="molecule type" value="Genomic_DNA"/>
</dbReference>
<gene>
    <name evidence="3" type="ORF">LSUB1_G005266</name>
</gene>
<organism evidence="3 4">
    <name type="scientific">Lachnellula subtilissima</name>
    <dbReference type="NCBI Taxonomy" id="602034"/>
    <lineage>
        <taxon>Eukaryota</taxon>
        <taxon>Fungi</taxon>
        <taxon>Dikarya</taxon>
        <taxon>Ascomycota</taxon>
        <taxon>Pezizomycotina</taxon>
        <taxon>Leotiomycetes</taxon>
        <taxon>Helotiales</taxon>
        <taxon>Lachnaceae</taxon>
        <taxon>Lachnellula</taxon>
    </lineage>
</organism>
<name>A0A8H8RHY1_9HELO</name>
<accession>A0A8H8RHY1</accession>
<dbReference type="OrthoDB" id="5330858at2759"/>
<comment type="caution">
    <text evidence="3">The sequence shown here is derived from an EMBL/GenBank/DDBJ whole genome shotgun (WGS) entry which is preliminary data.</text>
</comment>
<proteinExistence type="predicted"/>
<keyword evidence="4" id="KW-1185">Reference proteome</keyword>
<evidence type="ECO:0000256" key="1">
    <source>
        <dbReference type="SAM" id="MobiDB-lite"/>
    </source>
</evidence>
<evidence type="ECO:0000259" key="2">
    <source>
        <dbReference type="Pfam" id="PF10395"/>
    </source>
</evidence>
<sequence>KLHRDKSNEAIHDTFPPCRPSSRYKVLMSWHLCPGPLTTAKGDIWWAMSMEGHPAQKREKRSELAVGIDGEGLNLYDISSSKLITSYALPPQSSFTCPPTSLRTRISKSKTERRTYASTTGVQSQISLFHDVTDGTSHTKSSTISHNLENTGNSVFYLGVISATFGLELSATSTDLLVIRKDGEIQCLDGETLQEKWKSPATALVEGHDATRSKDLEVEFAHLTNAHAASQSILKDRQDVLAAFAQEISEDGFNPDLMVLVTKASDTLTRTLHIIAPPRRSAHINGLLQSVQALLSAPFPVPYKRKDNPTFSIQVSTGILQQLSNNTLTTFELTESGPKEQSSLNVSKAESFLRLSSTSIMISSNQYITVYNPKYQSILAAIDFTSEESLKRKRKGQNETNRTSSSSCNLITYFPKLGAVVGIRDNNLIAIHIEGHQDRQGRSRAAGLLIDSLGCSVKEQSRSGRGKKGMDTVGSKTLGEYLPGLITTFEGPWAEQTESFEKSFIAEDAERFDELIAEKLPTSSTTEPDSAKPFTNGVKVSALEASNVDRRWVIYALSKIFSRIEESPEQSKLSISFYPPNVFLWLINAGHMTVANIEAGLRVESTTPPATSIASGELINAIVELNPDMDLLLALIGKNYLGAADLLHAIRTLMESLEMLGENIRVKQGLLTNGEDAGLVNGDADEQLEELEAEAEKDLEHAEYQLGPGSGLRGQALSLALSRLYTCPTSAIVHALQMTLTSQEIVSLIYLLRFELARGAWTAKYFDDDESELVDEDAEVPGSTIILISSLLNNCIDAVGAGGWLSGDLKLVEGDPFEAEELISSLKLEVSAALEGIQEAAYLKGLTSEMVRYGDAMQKSLPQEREPGSDAPSRKKHKGPVNPPILLPSSTSEAKILPLGLRADKQISLLKVGAGGEVSKRTARDIGHLKSQKVGKYTLERIMI</sequence>
<evidence type="ECO:0000313" key="3">
    <source>
        <dbReference type="EMBL" id="TVY35803.1"/>
    </source>
</evidence>
<reference evidence="3 4" key="1">
    <citation type="submission" date="2018-05" db="EMBL/GenBank/DDBJ databases">
        <title>Genome sequencing and assembly of the regulated plant pathogen Lachnellula willkommii and related sister species for the development of diagnostic species identification markers.</title>
        <authorList>
            <person name="Giroux E."/>
            <person name="Bilodeau G."/>
        </authorList>
    </citation>
    <scope>NUCLEOTIDE SEQUENCE [LARGE SCALE GENOMIC DNA]</scope>
    <source>
        <strain evidence="3 4">CBS 197.66</strain>
    </source>
</reference>
<dbReference type="InterPro" id="IPR018843">
    <property type="entry name" value="Utp8_b-prop"/>
</dbReference>
<dbReference type="AlphaFoldDB" id="A0A8H8RHY1"/>
<feature type="domain" description="Utp8 beta-propeller" evidence="2">
    <location>
        <begin position="60"/>
        <end position="401"/>
    </location>
</feature>
<feature type="region of interest" description="Disordered" evidence="1">
    <location>
        <begin position="859"/>
        <end position="887"/>
    </location>
</feature>
<evidence type="ECO:0000313" key="4">
    <source>
        <dbReference type="Proteomes" id="UP000462212"/>
    </source>
</evidence>